<reference evidence="5 6" key="1">
    <citation type="journal article" date="2014" name="Genome Announc.">
        <title>Draft genome sequences of the altered schaedler flora, a defined bacterial community from gnotobiotic mice.</title>
        <authorList>
            <person name="Wannemuehler M.J."/>
            <person name="Overstreet A.M."/>
            <person name="Ward D.V."/>
            <person name="Phillips G.J."/>
        </authorList>
    </citation>
    <scope>NUCLEOTIDE SEQUENCE [LARGE SCALE GENOMIC DNA]</scope>
    <source>
        <strain evidence="5 6">ASF492</strain>
    </source>
</reference>
<dbReference type="Gene3D" id="3.30.70.1380">
    <property type="entry name" value="Transcriptional regulatory protein pf0864 domain like"/>
    <property type="match status" value="1"/>
</dbReference>
<dbReference type="eggNOG" id="COG1641">
    <property type="taxonomic scope" value="Bacteria"/>
</dbReference>
<keyword evidence="2 3" id="KW-0456">Lyase</keyword>
<organism evidence="5 6">
    <name type="scientific">Eubacterium plexicaudatum ASF492</name>
    <dbReference type="NCBI Taxonomy" id="1235802"/>
    <lineage>
        <taxon>Bacteria</taxon>
        <taxon>Bacillati</taxon>
        <taxon>Bacillota</taxon>
        <taxon>Clostridia</taxon>
        <taxon>Eubacteriales</taxon>
        <taxon>Eubacteriaceae</taxon>
        <taxon>Eubacterium</taxon>
    </lineage>
</organism>
<evidence type="ECO:0000256" key="2">
    <source>
        <dbReference type="ARBA" id="ARBA00023239"/>
    </source>
</evidence>
<dbReference type="InterPro" id="IPR001995">
    <property type="entry name" value="Peptidase_A2_cat"/>
</dbReference>
<dbReference type="OrthoDB" id="9765625at2"/>
<dbReference type="EC" id="4.99.1.12" evidence="3"/>
<proteinExistence type="inferred from homology"/>
<dbReference type="HAMAP" id="MF_01074">
    <property type="entry name" value="LarC"/>
    <property type="match status" value="1"/>
</dbReference>
<evidence type="ECO:0000256" key="3">
    <source>
        <dbReference type="HAMAP-Rule" id="MF_01074"/>
    </source>
</evidence>
<dbReference type="PANTHER" id="PTHR36566">
    <property type="entry name" value="NICKEL INSERTION PROTEIN-RELATED"/>
    <property type="match status" value="1"/>
</dbReference>
<dbReference type="GO" id="GO:0051604">
    <property type="term" value="P:protein maturation"/>
    <property type="evidence" value="ECO:0007669"/>
    <property type="project" value="UniProtKB-UniRule"/>
</dbReference>
<dbReference type="AlphaFoldDB" id="N1ZM49"/>
<evidence type="ECO:0000313" key="5">
    <source>
        <dbReference type="EMBL" id="EMZ18062.1"/>
    </source>
</evidence>
<dbReference type="STRING" id="1235802.C823_05823"/>
<comment type="catalytic activity">
    <reaction evidence="3">
        <text>Ni(II)-pyridinium-3,5-bisthiocarboxylate mononucleotide = pyridinium-3,5-bisthiocarboxylate mononucleotide + Ni(2+)</text>
        <dbReference type="Rhea" id="RHEA:54784"/>
        <dbReference type="ChEBI" id="CHEBI:49786"/>
        <dbReference type="ChEBI" id="CHEBI:137372"/>
        <dbReference type="ChEBI" id="CHEBI:137373"/>
        <dbReference type="EC" id="4.99.1.12"/>
    </reaction>
</comment>
<dbReference type="NCBIfam" id="TIGR00299">
    <property type="entry name" value="nickel pincer cofactor biosynthesis protein LarC"/>
    <property type="match status" value="1"/>
</dbReference>
<dbReference type="InterPro" id="IPR002822">
    <property type="entry name" value="Ni_insertion"/>
</dbReference>
<dbReference type="Pfam" id="PF01969">
    <property type="entry name" value="Ni_insertion"/>
    <property type="match status" value="1"/>
</dbReference>
<keyword evidence="6" id="KW-1185">Reference proteome</keyword>
<dbReference type="EMBL" id="AQFT01000191">
    <property type="protein sequence ID" value="EMZ18062.1"/>
    <property type="molecule type" value="Genomic_DNA"/>
</dbReference>
<dbReference type="GO" id="GO:0016829">
    <property type="term" value="F:lyase activity"/>
    <property type="evidence" value="ECO:0007669"/>
    <property type="project" value="UniProtKB-UniRule"/>
</dbReference>
<accession>N1ZM49</accession>
<evidence type="ECO:0000313" key="6">
    <source>
        <dbReference type="Proteomes" id="UP000012589"/>
    </source>
</evidence>
<keyword evidence="1 3" id="KW-0533">Nickel</keyword>
<evidence type="ECO:0000256" key="1">
    <source>
        <dbReference type="ARBA" id="ARBA00022596"/>
    </source>
</evidence>
<dbReference type="GO" id="GO:0004190">
    <property type="term" value="F:aspartic-type endopeptidase activity"/>
    <property type="evidence" value="ECO:0007669"/>
    <property type="project" value="InterPro"/>
</dbReference>
<dbReference type="PANTHER" id="PTHR36566:SF1">
    <property type="entry name" value="PYRIDINIUM-3,5-BISTHIOCARBOXYLIC ACID MONONUCLEOTIDE NICKEL INSERTION PROTEIN"/>
    <property type="match status" value="1"/>
</dbReference>
<feature type="domain" description="Peptidase A2" evidence="4">
    <location>
        <begin position="18"/>
        <end position="33"/>
    </location>
</feature>
<protein>
    <recommendedName>
        <fullName evidence="3">Pyridinium-3,5-bisthiocarboxylic acid mononucleotide nickel insertion protein</fullName>
        <shortName evidence="3">P2TMN nickel insertion protein</shortName>
        <ecNumber evidence="3">4.99.1.12</ecNumber>
    </recommendedName>
    <alternativeName>
        <fullName evidence="3">Nickel-pincer cofactor biosynthesis protein LarC</fullName>
    </alternativeName>
</protein>
<dbReference type="GO" id="GO:0006508">
    <property type="term" value="P:proteolysis"/>
    <property type="evidence" value="ECO:0007669"/>
    <property type="project" value="InterPro"/>
</dbReference>
<dbReference type="GO" id="GO:0016151">
    <property type="term" value="F:nickel cation binding"/>
    <property type="evidence" value="ECO:0007669"/>
    <property type="project" value="UniProtKB-UniRule"/>
</dbReference>
<sequence length="459" mass="51951">MQTLYLECYSGISGDMTVAALLDLGADQTILEKALNSLPIKGFSIKISRVKKCGLDICDFNVILEQENHDHDMEYLHSPTHSHMQGHTHTNHSNEHNYLQDHNHSYDQNHLHEQTYSHEQHHTQKHAHSHIHRGLSDILSIIEQADMTPAAKKTAAKIFSILGESEAKAHGTTLENVHFHEVGAVDSIVDIISVAVCLDNLHISNVIIPFLQEGSGTIRCQHGILPIPVPATTNIVQKYNIPLQITSTQGEFVTPTGAAITAAIRSSEQLPKQFCIRRIGLGNGKRNYDRPNILRAMLIESASNKTAEETAYDSDVIYKLETNIDDCTGEMMGYVLDCLMQAGAKDVHFFPVYMKKNRPAYQLNVLCKEEDILKLEQIIFEQTTTIGIRRQRMERSILPRTIETIQTIYGNIQVKICKLHGKNQIYPEYESIKRICRDTGCSYPEIYRQLVELCRKQFP</sequence>
<gene>
    <name evidence="3" type="primary">larC</name>
    <name evidence="5" type="ORF">C823_05823</name>
</gene>
<dbReference type="PROSITE" id="PS50175">
    <property type="entry name" value="ASP_PROT_RETROV"/>
    <property type="match status" value="1"/>
</dbReference>
<evidence type="ECO:0000259" key="4">
    <source>
        <dbReference type="PROSITE" id="PS50175"/>
    </source>
</evidence>
<comment type="similarity">
    <text evidence="3">Belongs to the LarC family.</text>
</comment>
<dbReference type="PATRIC" id="fig|1235802.3.peg.6152"/>
<name>N1ZM49_9FIRM</name>
<dbReference type="Proteomes" id="UP000012589">
    <property type="component" value="Unassembled WGS sequence"/>
</dbReference>
<comment type="caution">
    <text evidence="5">The sequence shown here is derived from an EMBL/GenBank/DDBJ whole genome shotgun (WGS) entry which is preliminary data.</text>
</comment>
<dbReference type="HOGENOM" id="CLU_028523_0_0_9"/>
<comment type="function">
    <text evidence="3">Involved in the biosynthesis of a nickel-pincer cofactor ((SCS)Ni(II) pincer complex). Binds Ni(2+), and functions in nickel delivery to pyridinium-3,5-bisthiocarboxylic acid mononucleotide (P2TMN), to form the mature cofactor. Is thus probably required for the activation of nickel-pincer cofactor-dependent enzymes.</text>
</comment>